<dbReference type="RefSeq" id="XP_019012033.2">
    <property type="nucleotide sequence ID" value="XM_019154630.2"/>
</dbReference>
<keyword evidence="3" id="KW-0808">Transferase</keyword>
<keyword evidence="6 8" id="KW-0472">Membrane</keyword>
<evidence type="ECO:0000256" key="2">
    <source>
        <dbReference type="ARBA" id="ARBA00022676"/>
    </source>
</evidence>
<dbReference type="EMBL" id="CP144521">
    <property type="protein sequence ID" value="WWC68590.1"/>
    <property type="molecule type" value="Genomic_DNA"/>
</dbReference>
<dbReference type="Proteomes" id="UP000094020">
    <property type="component" value="Chromosome 3"/>
</dbReference>
<dbReference type="PANTHER" id="PTHR20961">
    <property type="entry name" value="GLYCOSYLTRANSFERASE"/>
    <property type="match status" value="1"/>
</dbReference>
<dbReference type="InterPro" id="IPR007657">
    <property type="entry name" value="Glycosyltransferase_61"/>
</dbReference>
<dbReference type="GO" id="GO:0016020">
    <property type="term" value="C:membrane"/>
    <property type="evidence" value="ECO:0007669"/>
    <property type="project" value="UniProtKB-SubCell"/>
</dbReference>
<keyword evidence="5 8" id="KW-1133">Transmembrane helix</keyword>
<dbReference type="AlphaFoldDB" id="A0AAJ8L3Q4"/>
<keyword evidence="2" id="KW-0328">Glycosyltransferase</keyword>
<reference evidence="10" key="2">
    <citation type="submission" date="2024-02" db="EMBL/GenBank/DDBJ databases">
        <title>Comparative genomics of Cryptococcus and Kwoniella reveals pathogenesis evolution and contrasting modes of karyotype evolution via chromosome fusion or intercentromeric recombination.</title>
        <authorList>
            <person name="Coelho M.A."/>
            <person name="David-Palma M."/>
            <person name="Shea T."/>
            <person name="Bowers K."/>
            <person name="McGinley-Smith S."/>
            <person name="Mohammad A.W."/>
            <person name="Gnirke A."/>
            <person name="Yurkov A.M."/>
            <person name="Nowrousian M."/>
            <person name="Sun S."/>
            <person name="Cuomo C.A."/>
            <person name="Heitman J."/>
        </authorList>
    </citation>
    <scope>NUCLEOTIDE SEQUENCE</scope>
    <source>
        <strain evidence="10">CBS 10737</strain>
    </source>
</reference>
<name>A0AAJ8L3Q4_9TREE</name>
<dbReference type="PANTHER" id="PTHR20961:SF38">
    <property type="entry name" value="PROTEIN O-LINKED-MANNOSE BETA-1,4-N-ACETYLGLUCOSAMINYLTRANSFERASE 2"/>
    <property type="match status" value="1"/>
</dbReference>
<evidence type="ECO:0000256" key="6">
    <source>
        <dbReference type="ARBA" id="ARBA00023136"/>
    </source>
</evidence>
<comment type="subcellular location">
    <subcellularLocation>
        <location evidence="1">Membrane</location>
        <topology evidence="1">Single-pass membrane protein</topology>
    </subcellularLocation>
</comment>
<dbReference type="KEGG" id="kpin:30171240"/>
<protein>
    <recommendedName>
        <fullName evidence="9">Glycosyltransferase 61 catalytic domain-containing protein</fullName>
    </recommendedName>
</protein>
<evidence type="ECO:0000256" key="8">
    <source>
        <dbReference type="SAM" id="Phobius"/>
    </source>
</evidence>
<reference evidence="10" key="1">
    <citation type="submission" date="2013-07" db="EMBL/GenBank/DDBJ databases">
        <authorList>
            <consortium name="The Broad Institute Genome Sequencing Platform"/>
            <person name="Cuomo C."/>
            <person name="Litvintseva A."/>
            <person name="Chen Y."/>
            <person name="Heitman J."/>
            <person name="Sun S."/>
            <person name="Springer D."/>
            <person name="Dromer F."/>
            <person name="Young S.K."/>
            <person name="Zeng Q."/>
            <person name="Gargeya S."/>
            <person name="Fitzgerald M."/>
            <person name="Abouelleil A."/>
            <person name="Alvarado L."/>
            <person name="Berlin A.M."/>
            <person name="Chapman S.B."/>
            <person name="Dewar J."/>
            <person name="Goldberg J."/>
            <person name="Griggs A."/>
            <person name="Gujja S."/>
            <person name="Hansen M."/>
            <person name="Howarth C."/>
            <person name="Imamovic A."/>
            <person name="Larimer J."/>
            <person name="McCowan C."/>
            <person name="Murphy C."/>
            <person name="Pearson M."/>
            <person name="Priest M."/>
            <person name="Roberts A."/>
            <person name="Saif S."/>
            <person name="Shea T."/>
            <person name="Sykes S."/>
            <person name="Wortman J."/>
            <person name="Nusbaum C."/>
            <person name="Birren B."/>
        </authorList>
    </citation>
    <scope>NUCLEOTIDE SEQUENCE</scope>
    <source>
        <strain evidence="10">CBS 10737</strain>
    </source>
</reference>
<dbReference type="GO" id="GO:0097363">
    <property type="term" value="F:protein O-acetylglucosaminyltransferase activity"/>
    <property type="evidence" value="ECO:0007669"/>
    <property type="project" value="TreeGrafter"/>
</dbReference>
<evidence type="ECO:0000313" key="10">
    <source>
        <dbReference type="EMBL" id="WWC68590.1"/>
    </source>
</evidence>
<feature type="domain" description="Glycosyltransferase 61 catalytic" evidence="9">
    <location>
        <begin position="218"/>
        <end position="416"/>
    </location>
</feature>
<evidence type="ECO:0000256" key="5">
    <source>
        <dbReference type="ARBA" id="ARBA00022989"/>
    </source>
</evidence>
<keyword evidence="7" id="KW-0325">Glycoprotein</keyword>
<organism evidence="10 11">
    <name type="scientific">Kwoniella pini CBS 10737</name>
    <dbReference type="NCBI Taxonomy" id="1296096"/>
    <lineage>
        <taxon>Eukaryota</taxon>
        <taxon>Fungi</taxon>
        <taxon>Dikarya</taxon>
        <taxon>Basidiomycota</taxon>
        <taxon>Agaricomycotina</taxon>
        <taxon>Tremellomycetes</taxon>
        <taxon>Tremellales</taxon>
        <taxon>Cryptococcaceae</taxon>
        <taxon>Kwoniella</taxon>
    </lineage>
</organism>
<proteinExistence type="predicted"/>
<evidence type="ECO:0000256" key="7">
    <source>
        <dbReference type="ARBA" id="ARBA00023180"/>
    </source>
</evidence>
<dbReference type="GO" id="GO:0005783">
    <property type="term" value="C:endoplasmic reticulum"/>
    <property type="evidence" value="ECO:0007669"/>
    <property type="project" value="TreeGrafter"/>
</dbReference>
<feature type="transmembrane region" description="Helical" evidence="8">
    <location>
        <begin position="20"/>
        <end position="37"/>
    </location>
</feature>
<evidence type="ECO:0000256" key="3">
    <source>
        <dbReference type="ARBA" id="ARBA00022679"/>
    </source>
</evidence>
<accession>A0AAJ8L3Q4</accession>
<sequence>MKVRSGATKKNATNHKNSPALGVFIFLGLSTLIYFGPPSLHMIKNDVAEQVESFAYSDIDFVSQYQSEGNTRCHGEGSISGLPGFYVFDKLWYKSGTFYLFSDHPETITLPKLDAITSGHNPFLVRPTSESPHHIKAKDQDSKIRCFPHEIIWLNAGIPPAAFQRRHIAKRFNWEYHHYHFLAESLLGGIASLDLVNQQHTNDINPLGERKRWLFIPYEGDWKDPYGLNEPVVNGLFGNHLVDSSAWREISSNGDWVGLEKVVLIDRWASHRYNTKANLWNKMALDVFDSLPSSAITPTQSDTGLTSLFSGYRNNFLDYMEIQPLQRGKAGMALYEVPNIIYVDRQASGRRLVPEAHRDLLLILRDLERAGLARTVVGKLEEMSYEDQIKLFAGADIVIGVHGNGLTHQVWMAPGGILIEVFPSGVFLRDYQVVSQVVGHEHVAILDNHVYTREEWESEPGKLLATSPNDANDRNIQLDKGFIEKLLKEKISQFNVVH</sequence>
<evidence type="ECO:0000259" key="9">
    <source>
        <dbReference type="Pfam" id="PF04577"/>
    </source>
</evidence>
<dbReference type="GeneID" id="30171240"/>
<keyword evidence="11" id="KW-1185">Reference proteome</keyword>
<dbReference type="InterPro" id="IPR049625">
    <property type="entry name" value="Glyco_transf_61_cat"/>
</dbReference>
<evidence type="ECO:0000256" key="1">
    <source>
        <dbReference type="ARBA" id="ARBA00004167"/>
    </source>
</evidence>
<dbReference type="Pfam" id="PF04577">
    <property type="entry name" value="Glyco_transf_61"/>
    <property type="match status" value="1"/>
</dbReference>
<gene>
    <name evidence="10" type="ORF">I206_102520</name>
</gene>
<dbReference type="GO" id="GO:0035269">
    <property type="term" value="P:protein O-linked glycosylation via mannose"/>
    <property type="evidence" value="ECO:0007669"/>
    <property type="project" value="TreeGrafter"/>
</dbReference>
<evidence type="ECO:0000313" key="11">
    <source>
        <dbReference type="Proteomes" id="UP000094020"/>
    </source>
</evidence>
<evidence type="ECO:0000256" key="4">
    <source>
        <dbReference type="ARBA" id="ARBA00022692"/>
    </source>
</evidence>
<keyword evidence="4 8" id="KW-0812">Transmembrane</keyword>